<gene>
    <name evidence="7" type="ORF">FisN_24Hh046</name>
</gene>
<dbReference type="Gene3D" id="6.10.140.530">
    <property type="match status" value="2"/>
</dbReference>
<dbReference type="Proteomes" id="UP000198406">
    <property type="component" value="Unassembled WGS sequence"/>
</dbReference>
<keyword evidence="8" id="KW-1185">Reference proteome</keyword>
<feature type="transmembrane region" description="Helical" evidence="5">
    <location>
        <begin position="24"/>
        <end position="40"/>
    </location>
</feature>
<evidence type="ECO:0000256" key="3">
    <source>
        <dbReference type="ARBA" id="ARBA00048448"/>
    </source>
</evidence>
<accession>A0A1Z5JF12</accession>
<organism evidence="7 8">
    <name type="scientific">Fistulifera solaris</name>
    <name type="common">Oleaginous diatom</name>
    <dbReference type="NCBI Taxonomy" id="1519565"/>
    <lineage>
        <taxon>Eukaryota</taxon>
        <taxon>Sar</taxon>
        <taxon>Stramenopiles</taxon>
        <taxon>Ochrophyta</taxon>
        <taxon>Bacillariophyta</taxon>
        <taxon>Bacillariophyceae</taxon>
        <taxon>Bacillariophycidae</taxon>
        <taxon>Naviculales</taxon>
        <taxon>Naviculaceae</taxon>
        <taxon>Fistulifera</taxon>
    </lineage>
</organism>
<dbReference type="InterPro" id="IPR002937">
    <property type="entry name" value="Amino_oxidase"/>
</dbReference>
<reference evidence="7 8" key="1">
    <citation type="journal article" date="2015" name="Plant Cell">
        <title>Oil accumulation by the oleaginous diatom Fistulifera solaris as revealed by the genome and transcriptome.</title>
        <authorList>
            <person name="Tanaka T."/>
            <person name="Maeda Y."/>
            <person name="Veluchamy A."/>
            <person name="Tanaka M."/>
            <person name="Abida H."/>
            <person name="Marechal E."/>
            <person name="Bowler C."/>
            <person name="Muto M."/>
            <person name="Sunaga Y."/>
            <person name="Tanaka M."/>
            <person name="Yoshino T."/>
            <person name="Taniguchi T."/>
            <person name="Fukuda Y."/>
            <person name="Nemoto M."/>
            <person name="Matsumoto M."/>
            <person name="Wong P.S."/>
            <person name="Aburatani S."/>
            <person name="Fujibuchi W."/>
        </authorList>
    </citation>
    <scope>NUCLEOTIDE SEQUENCE [LARGE SCALE GENOMIC DNA]</scope>
    <source>
        <strain evidence="7 8">JPCC DA0580</strain>
    </source>
</reference>
<dbReference type="GO" id="GO:0097621">
    <property type="term" value="F:monoamine oxidase activity"/>
    <property type="evidence" value="ECO:0007669"/>
    <property type="project" value="UniProtKB-EC"/>
</dbReference>
<feature type="compositionally biased region" description="Polar residues" evidence="4">
    <location>
        <begin position="600"/>
        <end position="611"/>
    </location>
</feature>
<dbReference type="InterPro" id="IPR000326">
    <property type="entry name" value="PAP2/HPO"/>
</dbReference>
<feature type="compositionally biased region" description="Polar residues" evidence="4">
    <location>
        <begin position="471"/>
        <end position="486"/>
    </location>
</feature>
<dbReference type="InterPro" id="IPR036188">
    <property type="entry name" value="FAD/NAD-bd_sf"/>
</dbReference>
<dbReference type="PANTHER" id="PTHR43563">
    <property type="entry name" value="AMINE OXIDASE"/>
    <property type="match status" value="1"/>
</dbReference>
<evidence type="ECO:0000256" key="1">
    <source>
        <dbReference type="ARBA" id="ARBA00005995"/>
    </source>
</evidence>
<feature type="transmembrane region" description="Helical" evidence="5">
    <location>
        <begin position="81"/>
        <end position="102"/>
    </location>
</feature>
<evidence type="ECO:0000256" key="4">
    <source>
        <dbReference type="SAM" id="MobiDB-lite"/>
    </source>
</evidence>
<name>A0A1Z5JF12_FISSO</name>
<dbReference type="SUPFAM" id="SSF54373">
    <property type="entry name" value="FAD-linked reductases, C-terminal domain"/>
    <property type="match status" value="1"/>
</dbReference>
<feature type="region of interest" description="Disordered" evidence="4">
    <location>
        <begin position="297"/>
        <end position="317"/>
    </location>
</feature>
<dbReference type="InterPro" id="IPR036938">
    <property type="entry name" value="PAP2/HPO_sf"/>
</dbReference>
<dbReference type="SUPFAM" id="SSF51905">
    <property type="entry name" value="FAD/NAD(P)-binding domain"/>
    <property type="match status" value="1"/>
</dbReference>
<dbReference type="InterPro" id="IPR005114">
    <property type="entry name" value="Helicase_assoc"/>
</dbReference>
<dbReference type="InParanoid" id="A0A1Z5JF12"/>
<comment type="similarity">
    <text evidence="1">Belongs to the flavin monoamine oxidase family.</text>
</comment>
<evidence type="ECO:0000259" key="6">
    <source>
        <dbReference type="SMART" id="SM00014"/>
    </source>
</evidence>
<keyword evidence="5" id="KW-0472">Membrane</keyword>
<dbReference type="InterPro" id="IPR050703">
    <property type="entry name" value="Flavin_MAO"/>
</dbReference>
<feature type="region of interest" description="Disordered" evidence="4">
    <location>
        <begin position="595"/>
        <end position="680"/>
    </location>
</feature>
<dbReference type="Pfam" id="PF01593">
    <property type="entry name" value="Amino_oxidase"/>
    <property type="match status" value="1"/>
</dbReference>
<dbReference type="EC" id="1.4.3.4" evidence="2"/>
<dbReference type="Pfam" id="PF13450">
    <property type="entry name" value="NAD_binding_8"/>
    <property type="match status" value="1"/>
</dbReference>
<keyword evidence="5" id="KW-0812">Transmembrane</keyword>
<proteinExistence type="inferred from homology"/>
<feature type="domain" description="Phosphatidic acid phosphatase type 2/haloperoxidase" evidence="6">
    <location>
        <begin position="114"/>
        <end position="272"/>
    </location>
</feature>
<feature type="transmembrane region" description="Helical" evidence="5">
    <location>
        <begin position="226"/>
        <end position="248"/>
    </location>
</feature>
<evidence type="ECO:0000313" key="8">
    <source>
        <dbReference type="Proteomes" id="UP000198406"/>
    </source>
</evidence>
<evidence type="ECO:0000313" key="7">
    <source>
        <dbReference type="EMBL" id="GAX12472.1"/>
    </source>
</evidence>
<keyword evidence="5" id="KW-1133">Transmembrane helix</keyword>
<feature type="compositionally biased region" description="Basic and acidic residues" evidence="4">
    <location>
        <begin position="411"/>
        <end position="423"/>
    </location>
</feature>
<protein>
    <recommendedName>
        <fullName evidence="2">monoamine oxidase</fullName>
        <ecNumber evidence="2">1.4.3.4</ecNumber>
    </recommendedName>
</protein>
<dbReference type="SMART" id="SM00014">
    <property type="entry name" value="acidPPc"/>
    <property type="match status" value="1"/>
</dbReference>
<evidence type="ECO:0000256" key="2">
    <source>
        <dbReference type="ARBA" id="ARBA00012804"/>
    </source>
</evidence>
<evidence type="ECO:0000256" key="5">
    <source>
        <dbReference type="SAM" id="Phobius"/>
    </source>
</evidence>
<feature type="region of interest" description="Disordered" evidence="4">
    <location>
        <begin position="411"/>
        <end position="486"/>
    </location>
</feature>
<dbReference type="PANTHER" id="PTHR43563:SF1">
    <property type="entry name" value="AMINE OXIDASE [FLAVIN-CONTAINING] B"/>
    <property type="match status" value="1"/>
</dbReference>
<dbReference type="Pfam" id="PF03457">
    <property type="entry name" value="HA"/>
    <property type="match status" value="2"/>
</dbReference>
<dbReference type="Pfam" id="PF01569">
    <property type="entry name" value="PAP2"/>
    <property type="match status" value="1"/>
</dbReference>
<feature type="transmembrane region" description="Helical" evidence="5">
    <location>
        <begin position="114"/>
        <end position="132"/>
    </location>
</feature>
<dbReference type="Gene3D" id="3.50.50.60">
    <property type="entry name" value="FAD/NAD(P)-binding domain"/>
    <property type="match status" value="2"/>
</dbReference>
<dbReference type="EMBL" id="BDSP01000052">
    <property type="protein sequence ID" value="GAX12472.1"/>
    <property type="molecule type" value="Genomic_DNA"/>
</dbReference>
<comment type="caution">
    <text evidence="7">The sequence shown here is derived from an EMBL/GenBank/DDBJ whole genome shotgun (WGS) entry which is preliminary data.</text>
</comment>
<comment type="catalytic activity">
    <reaction evidence="3">
        <text>a secondary aliphatic amine + O2 + H2O = a primary amine + an aldehyde + H2O2</text>
        <dbReference type="Rhea" id="RHEA:26414"/>
        <dbReference type="ChEBI" id="CHEBI:15377"/>
        <dbReference type="ChEBI" id="CHEBI:15379"/>
        <dbReference type="ChEBI" id="CHEBI:16240"/>
        <dbReference type="ChEBI" id="CHEBI:17478"/>
        <dbReference type="ChEBI" id="CHEBI:58855"/>
        <dbReference type="ChEBI" id="CHEBI:65296"/>
        <dbReference type="EC" id="1.4.3.4"/>
    </reaction>
</comment>
<dbReference type="Gene3D" id="1.20.144.10">
    <property type="entry name" value="Phosphatidic acid phosphatase type 2/haloperoxidase"/>
    <property type="match status" value="1"/>
</dbReference>
<feature type="transmembrane region" description="Helical" evidence="5">
    <location>
        <begin position="254"/>
        <end position="276"/>
    </location>
</feature>
<dbReference type="OrthoDB" id="10030083at2759"/>
<sequence length="1342" mass="152048">MAVDDDSWDSTVIRSVFFSRWQQIVEIVVSVSALIIAYWFDGWKIHDRPTPYQYLAQEDVYVRDLAHDEHLNYTCFVDNSSLHFVAIFLPIILQIAWSLLLLGRKRWFDELHGIISSTSFAFALDTFLTYAIKCYVGYLRPVYYDHCRPFEDYHGCTTNKSFIHVSFPSSHSSLSFCGMAILALFLDRTWRHYRSRRSYHEALESDVKIATVDSLNLLPATSTDRFVSLLCVVIPLALALFVSCTRIYNNFHYPADVLTGAVLGGAIAIVCHGLWFDHGRDIQLVQLFKPGPNDIPKIIDEEEPSGDPQNQQEEPQLIVEKKPRAKKIPWMERYWQLVLLKQKHGHLQLKNAEDKTLRSWFYSQKFNYKKGSLHEYQIDLLKKIGLDLNDSGSSSKTFASTSSVLNAVKKNEESQKQTLDARIKTSFGERSGLSQESLPTSEPAADLQLRESDDETTARVPNERADAFTTKFKSQSKAGNGANTPLYSSIDIQQSLQRPNKFKIQHEEPLHQVRHLSTKPAAKRKKTTEIVPWMDRYKQLVHFNQKHGHCRVSLKNDEKLHFWVYTQRSLYKKGKLKRYQMDLLDEVDLFCSGNKESTKSHSTPPLASNSAKKNEESEGQLSAERIEILSEHGDREKRELSQGGNKQLLSKPRTEPVSGQSMTFEPRKKTVNNTPTEKPSHFTVVERSDDFMTGNRSRSKVGNTSNLLNMDPEPFQKYAIGTRVRAIFQVDGVLRSFGGSVFSFEQFEEDDGSRKWGHMIHYDDGDKEHMLEDDVAEHVVTENCKKRKAKSQLNDKQLKRPKEVSLSDRDILLEGMEAKRICSVPGETKVDFPEKLVSAVLSKKLNETSRVRRNDEALSQSFNHANARGTESHTTNAQFTEKKKDAMIKRSKYCWSDLDSLSSEDSSVRLPSIKKGRKIKRNLSFLDSSLSDDSSFHLPNFRTSSKAKANTEKSYRKAPIIRRASFPCGDDTSSTGTIMSLTVKTDVIIIGAGLSGLTAAFHLLQQVNPPRVVVFEARHRIGGRIHTLEKGLDLGPTWFWSENKHVKDMLSLFRIDSFEQYESGHHIFQSSLDAPIERFASDDSYSIPSYRFTGGTISLVNALKNQLNHDTIQLQQVVKSINVLEEEKCVQVQLENGQQWQASHVIVTLPPHLAATTLSFNPPLPAALQNIMKSTPTWMGQAMKVALRYSHPFWRDAQLSGMAVSHTGPVQQFHDATNGSVAGLFGWVTDRGAHMTTEARREAVLRQVVHLFGPQAAAPLAYHEMNWGEEPFTNNVKGNPVVARGHPTYGHAALQVPWEGRVWWATTEASPVSGGYLDGAIFIGRRVAQAVWEQLKRDTGEP</sequence>
<keyword evidence="7" id="KW-0560">Oxidoreductase</keyword>
<dbReference type="SUPFAM" id="SSF48317">
    <property type="entry name" value="Acid phosphatase/Vanadium-dependent haloperoxidase"/>
    <property type="match status" value="1"/>
</dbReference>
<feature type="compositionally biased region" description="Basic and acidic residues" evidence="4">
    <location>
        <begin position="624"/>
        <end position="640"/>
    </location>
</feature>